<dbReference type="EMBL" id="CCKQ01011808">
    <property type="protein sequence ID" value="CDW83384.1"/>
    <property type="molecule type" value="Genomic_DNA"/>
</dbReference>
<dbReference type="PANTHER" id="PTHR23310">
    <property type="entry name" value="ACYL-COA-BINDING PROTEIN, ACBP"/>
    <property type="match status" value="1"/>
</dbReference>
<comment type="similarity">
    <text evidence="1">Belongs to the ACBP family.</text>
</comment>
<organism evidence="4 5">
    <name type="scientific">Stylonychia lemnae</name>
    <name type="common">Ciliate</name>
    <dbReference type="NCBI Taxonomy" id="5949"/>
    <lineage>
        <taxon>Eukaryota</taxon>
        <taxon>Sar</taxon>
        <taxon>Alveolata</taxon>
        <taxon>Ciliophora</taxon>
        <taxon>Intramacronucleata</taxon>
        <taxon>Spirotrichea</taxon>
        <taxon>Stichotrichia</taxon>
        <taxon>Sporadotrichida</taxon>
        <taxon>Oxytrichidae</taxon>
        <taxon>Stylonychinae</taxon>
        <taxon>Stylonychia</taxon>
    </lineage>
</organism>
<dbReference type="SUPFAM" id="SSF47027">
    <property type="entry name" value="Acyl-CoA binding protein"/>
    <property type="match status" value="1"/>
</dbReference>
<gene>
    <name evidence="4" type="primary">Contig7347.g7848</name>
    <name evidence="4" type="ORF">STYLEM_12429</name>
</gene>
<dbReference type="GO" id="GO:0006631">
    <property type="term" value="P:fatty acid metabolic process"/>
    <property type="evidence" value="ECO:0007669"/>
    <property type="project" value="TreeGrafter"/>
</dbReference>
<feature type="domain" description="ACB" evidence="3">
    <location>
        <begin position="1"/>
        <end position="78"/>
    </location>
</feature>
<evidence type="ECO:0000256" key="1">
    <source>
        <dbReference type="ARBA" id="ARBA00005567"/>
    </source>
</evidence>
<sequence length="80" mass="9230">MKARKDLVDKESKDDRLKLYSAGRQGKFGDNNDPKPGMFDIVGKLKWEAWNKRKGEDQEACKLEFVTRSKAILAKDTKKQ</sequence>
<reference evidence="4 5" key="1">
    <citation type="submission" date="2014-06" db="EMBL/GenBank/DDBJ databases">
        <authorList>
            <person name="Swart Estienne"/>
        </authorList>
    </citation>
    <scope>NUCLEOTIDE SEQUENCE [LARGE SCALE GENOMIC DNA]</scope>
    <source>
        <strain evidence="4 5">130c</strain>
    </source>
</reference>
<dbReference type="Proteomes" id="UP000039865">
    <property type="component" value="Unassembled WGS sequence"/>
</dbReference>
<dbReference type="InterPro" id="IPR000582">
    <property type="entry name" value="Acyl-CoA-binding_protein"/>
</dbReference>
<dbReference type="OrthoDB" id="346910at2759"/>
<dbReference type="PRINTS" id="PR00689">
    <property type="entry name" value="ACOABINDINGP"/>
</dbReference>
<evidence type="ECO:0000259" key="3">
    <source>
        <dbReference type="PROSITE" id="PS51228"/>
    </source>
</evidence>
<proteinExistence type="inferred from homology"/>
<accession>A0A078AML3</accession>
<protein>
    <submittedName>
        <fullName evidence="4">Acyl--binding protein</fullName>
    </submittedName>
</protein>
<keyword evidence="5" id="KW-1185">Reference proteome</keyword>
<evidence type="ECO:0000313" key="4">
    <source>
        <dbReference type="EMBL" id="CDW83384.1"/>
    </source>
</evidence>
<keyword evidence="2" id="KW-0446">Lipid-binding</keyword>
<evidence type="ECO:0000256" key="2">
    <source>
        <dbReference type="ARBA" id="ARBA00023121"/>
    </source>
</evidence>
<evidence type="ECO:0000313" key="5">
    <source>
        <dbReference type="Proteomes" id="UP000039865"/>
    </source>
</evidence>
<name>A0A078AML3_STYLE</name>
<dbReference type="Gene3D" id="1.20.80.10">
    <property type="match status" value="1"/>
</dbReference>
<dbReference type="InParanoid" id="A0A078AML3"/>
<dbReference type="InterPro" id="IPR014352">
    <property type="entry name" value="FERM/acyl-CoA-bd_prot_sf"/>
</dbReference>
<dbReference type="OMA" id="RYKFEAW"/>
<dbReference type="PANTHER" id="PTHR23310:SF62">
    <property type="entry name" value="ACYL-COA BINDING PROTEIN 1, ISOFORM A"/>
    <property type="match status" value="1"/>
</dbReference>
<dbReference type="Pfam" id="PF00887">
    <property type="entry name" value="ACBP"/>
    <property type="match status" value="1"/>
</dbReference>
<dbReference type="InterPro" id="IPR035984">
    <property type="entry name" value="Acyl-CoA-binding_sf"/>
</dbReference>
<dbReference type="AlphaFoldDB" id="A0A078AML3"/>
<dbReference type="PROSITE" id="PS51228">
    <property type="entry name" value="ACB_2"/>
    <property type="match status" value="1"/>
</dbReference>
<dbReference type="GO" id="GO:0000062">
    <property type="term" value="F:fatty-acyl-CoA binding"/>
    <property type="evidence" value="ECO:0007669"/>
    <property type="project" value="InterPro"/>
</dbReference>